<evidence type="ECO:0000313" key="9">
    <source>
        <dbReference type="EMBL" id="MBO8473706.1"/>
    </source>
</evidence>
<dbReference type="Gene3D" id="3.30.1130.10">
    <property type="match status" value="1"/>
</dbReference>
<comment type="pathway">
    <text evidence="2 6">Cofactor biosynthesis; tetrahydrofolate biosynthesis; 2-amino-4-hydroxy-6-hydroxymethyl-7,8-dihydropteridine diphosphate from 7,8-dihydroneopterin triphosphate: step 3/4.</text>
</comment>
<comment type="function">
    <text evidence="6">Catalyzes the conversion of 7,8-dihydroneopterin to 6-hydroxymethyl-7,8-dihydropterin.</text>
</comment>
<feature type="domain" description="Dihydroneopterin aldolase/epimerase" evidence="8">
    <location>
        <begin position="7"/>
        <end position="119"/>
    </location>
</feature>
<evidence type="ECO:0000256" key="3">
    <source>
        <dbReference type="ARBA" id="ARBA00005708"/>
    </source>
</evidence>
<evidence type="ECO:0000256" key="6">
    <source>
        <dbReference type="RuleBase" id="RU362079"/>
    </source>
</evidence>
<dbReference type="EMBL" id="JADIMD010000002">
    <property type="protein sequence ID" value="MBO8473706.1"/>
    <property type="molecule type" value="Genomic_DNA"/>
</dbReference>
<accession>A0A9D9IKC8</accession>
<dbReference type="Proteomes" id="UP000823757">
    <property type="component" value="Unassembled WGS sequence"/>
</dbReference>
<keyword evidence="4 6" id="KW-0289">Folate biosynthesis</keyword>
<dbReference type="PANTHER" id="PTHR42844">
    <property type="entry name" value="DIHYDRONEOPTERIN ALDOLASE 1-RELATED"/>
    <property type="match status" value="1"/>
</dbReference>
<name>A0A9D9IKC8_9BACT</name>
<dbReference type="GO" id="GO:0046656">
    <property type="term" value="P:folic acid biosynthetic process"/>
    <property type="evidence" value="ECO:0007669"/>
    <property type="project" value="UniProtKB-UniRule"/>
</dbReference>
<feature type="region of interest" description="Disordered" evidence="7">
    <location>
        <begin position="102"/>
        <end position="122"/>
    </location>
</feature>
<dbReference type="AlphaFoldDB" id="A0A9D9IKC8"/>
<dbReference type="GO" id="GO:0046654">
    <property type="term" value="P:tetrahydrofolate biosynthetic process"/>
    <property type="evidence" value="ECO:0007669"/>
    <property type="project" value="UniProtKB-UniRule"/>
</dbReference>
<evidence type="ECO:0000256" key="2">
    <source>
        <dbReference type="ARBA" id="ARBA00005013"/>
    </source>
</evidence>
<dbReference type="InterPro" id="IPR043133">
    <property type="entry name" value="GTP-CH-I_C/QueF"/>
</dbReference>
<dbReference type="NCBIfam" id="TIGR00526">
    <property type="entry name" value="folB_dom"/>
    <property type="match status" value="1"/>
</dbReference>
<evidence type="ECO:0000259" key="8">
    <source>
        <dbReference type="SMART" id="SM00905"/>
    </source>
</evidence>
<evidence type="ECO:0000256" key="7">
    <source>
        <dbReference type="SAM" id="MobiDB-lite"/>
    </source>
</evidence>
<organism evidence="9 10">
    <name type="scientific">Candidatus Cryptobacteroides faecigallinarum</name>
    <dbReference type="NCBI Taxonomy" id="2840763"/>
    <lineage>
        <taxon>Bacteria</taxon>
        <taxon>Pseudomonadati</taxon>
        <taxon>Bacteroidota</taxon>
        <taxon>Bacteroidia</taxon>
        <taxon>Bacteroidales</taxon>
        <taxon>Candidatus Cryptobacteroides</taxon>
    </lineage>
</organism>
<evidence type="ECO:0000256" key="5">
    <source>
        <dbReference type="ARBA" id="ARBA00023239"/>
    </source>
</evidence>
<sequence>MKKNGTIELEGMEFHSFHGCLESERRDGNLFVVDFKANLDLSKPAETDSLDDTLDYGKIYDTVARQMQIPSDLLEHVAGRIVTEISREFPWLEDFSVRVSKRNPPVSGPATWSRVTLSHHKE</sequence>
<protein>
    <recommendedName>
        <fullName evidence="6">7,8-dihydroneopterin aldolase</fullName>
        <ecNumber evidence="6">4.1.2.25</ecNumber>
    </recommendedName>
</protein>
<dbReference type="SUPFAM" id="SSF55620">
    <property type="entry name" value="Tetrahydrobiopterin biosynthesis enzymes-like"/>
    <property type="match status" value="1"/>
</dbReference>
<evidence type="ECO:0000256" key="4">
    <source>
        <dbReference type="ARBA" id="ARBA00022909"/>
    </source>
</evidence>
<comment type="catalytic activity">
    <reaction evidence="1 6">
        <text>7,8-dihydroneopterin = 6-hydroxymethyl-7,8-dihydropterin + glycolaldehyde</text>
        <dbReference type="Rhea" id="RHEA:10540"/>
        <dbReference type="ChEBI" id="CHEBI:17001"/>
        <dbReference type="ChEBI" id="CHEBI:17071"/>
        <dbReference type="ChEBI" id="CHEBI:44841"/>
        <dbReference type="EC" id="4.1.2.25"/>
    </reaction>
</comment>
<dbReference type="InterPro" id="IPR006157">
    <property type="entry name" value="FolB_dom"/>
</dbReference>
<dbReference type="EC" id="4.1.2.25" evidence="6"/>
<evidence type="ECO:0000313" key="10">
    <source>
        <dbReference type="Proteomes" id="UP000823757"/>
    </source>
</evidence>
<gene>
    <name evidence="9" type="primary">folB</name>
    <name evidence="9" type="ORF">IAB91_00240</name>
</gene>
<dbReference type="GO" id="GO:0004150">
    <property type="term" value="F:dihydroneopterin aldolase activity"/>
    <property type="evidence" value="ECO:0007669"/>
    <property type="project" value="UniProtKB-UniRule"/>
</dbReference>
<dbReference type="Pfam" id="PF02152">
    <property type="entry name" value="FolB"/>
    <property type="match status" value="1"/>
</dbReference>
<dbReference type="GO" id="GO:0005737">
    <property type="term" value="C:cytoplasm"/>
    <property type="evidence" value="ECO:0007669"/>
    <property type="project" value="TreeGrafter"/>
</dbReference>
<comment type="caution">
    <text evidence="9">The sequence shown here is derived from an EMBL/GenBank/DDBJ whole genome shotgun (WGS) entry which is preliminary data.</text>
</comment>
<keyword evidence="5 6" id="KW-0456">Lyase</keyword>
<dbReference type="NCBIfam" id="TIGR00525">
    <property type="entry name" value="folB"/>
    <property type="match status" value="1"/>
</dbReference>
<dbReference type="PANTHER" id="PTHR42844:SF1">
    <property type="entry name" value="DIHYDRONEOPTERIN ALDOLASE 1-RELATED"/>
    <property type="match status" value="1"/>
</dbReference>
<comment type="similarity">
    <text evidence="3 6">Belongs to the DHNA family.</text>
</comment>
<reference evidence="9" key="1">
    <citation type="submission" date="2020-10" db="EMBL/GenBank/DDBJ databases">
        <authorList>
            <person name="Gilroy R."/>
        </authorList>
    </citation>
    <scope>NUCLEOTIDE SEQUENCE</scope>
    <source>
        <strain evidence="9">B1-13419</strain>
    </source>
</reference>
<evidence type="ECO:0000256" key="1">
    <source>
        <dbReference type="ARBA" id="ARBA00001353"/>
    </source>
</evidence>
<proteinExistence type="inferred from homology"/>
<dbReference type="SMART" id="SM00905">
    <property type="entry name" value="FolB"/>
    <property type="match status" value="1"/>
</dbReference>
<dbReference type="InterPro" id="IPR006156">
    <property type="entry name" value="Dihydroneopterin_aldolase"/>
</dbReference>
<reference evidence="9" key="2">
    <citation type="journal article" date="2021" name="PeerJ">
        <title>Extensive microbial diversity within the chicken gut microbiome revealed by metagenomics and culture.</title>
        <authorList>
            <person name="Gilroy R."/>
            <person name="Ravi A."/>
            <person name="Getino M."/>
            <person name="Pursley I."/>
            <person name="Horton D.L."/>
            <person name="Alikhan N.F."/>
            <person name="Baker D."/>
            <person name="Gharbi K."/>
            <person name="Hall N."/>
            <person name="Watson M."/>
            <person name="Adriaenssens E.M."/>
            <person name="Foster-Nyarko E."/>
            <person name="Jarju S."/>
            <person name="Secka A."/>
            <person name="Antonio M."/>
            <person name="Oren A."/>
            <person name="Chaudhuri R.R."/>
            <person name="La Ragione R."/>
            <person name="Hildebrand F."/>
            <person name="Pallen M.J."/>
        </authorList>
    </citation>
    <scope>NUCLEOTIDE SEQUENCE</scope>
    <source>
        <strain evidence="9">B1-13419</strain>
    </source>
</reference>